<comment type="caution">
    <text evidence="2">The sequence shown here is derived from an EMBL/GenBank/DDBJ whole genome shotgun (WGS) entry which is preliminary data.</text>
</comment>
<dbReference type="Proteomes" id="UP000652755">
    <property type="component" value="Unassembled WGS sequence"/>
</dbReference>
<feature type="chain" id="PRO_5045989719" evidence="1">
    <location>
        <begin position="30"/>
        <end position="129"/>
    </location>
</feature>
<keyword evidence="3" id="KW-1185">Reference proteome</keyword>
<sequence>MVKQKNLNIMKSVAALLLVMILCSCNSKNTDNENKIIGKWVGEIIIPKTGKSVGKMYLEFTKDGDFFQKTGEGKAQVVSKLSYRIGKDKIFYKGNITGNKEFDSNYHFRDDVLVMEVGGAHIDYKRIEN</sequence>
<evidence type="ECO:0000256" key="1">
    <source>
        <dbReference type="SAM" id="SignalP"/>
    </source>
</evidence>
<feature type="signal peptide" evidence="1">
    <location>
        <begin position="1"/>
        <end position="29"/>
    </location>
</feature>
<organism evidence="2 3">
    <name type="scientific">Pedobacter fastidiosus</name>
    <dbReference type="NCBI Taxonomy" id="2765361"/>
    <lineage>
        <taxon>Bacteria</taxon>
        <taxon>Pseudomonadati</taxon>
        <taxon>Bacteroidota</taxon>
        <taxon>Sphingobacteriia</taxon>
        <taxon>Sphingobacteriales</taxon>
        <taxon>Sphingobacteriaceae</taxon>
        <taxon>Pedobacter</taxon>
    </lineage>
</organism>
<dbReference type="RefSeq" id="WP_379016425.1">
    <property type="nucleotide sequence ID" value="NZ_JBHRVK010000001.1"/>
</dbReference>
<protein>
    <submittedName>
        <fullName evidence="2">Uncharacterized protein</fullName>
    </submittedName>
</protein>
<keyword evidence="1" id="KW-0732">Signal</keyword>
<accession>A0ABR7KYF7</accession>
<proteinExistence type="predicted"/>
<dbReference type="PROSITE" id="PS51257">
    <property type="entry name" value="PROKAR_LIPOPROTEIN"/>
    <property type="match status" value="1"/>
</dbReference>
<name>A0ABR7KYF7_9SPHI</name>
<evidence type="ECO:0000313" key="3">
    <source>
        <dbReference type="Proteomes" id="UP000652755"/>
    </source>
</evidence>
<evidence type="ECO:0000313" key="2">
    <source>
        <dbReference type="EMBL" id="MBC6112944.1"/>
    </source>
</evidence>
<dbReference type="EMBL" id="JACRYL010000030">
    <property type="protein sequence ID" value="MBC6112944.1"/>
    <property type="molecule type" value="Genomic_DNA"/>
</dbReference>
<gene>
    <name evidence="2" type="ORF">H7U22_21185</name>
</gene>
<reference evidence="2 3" key="1">
    <citation type="submission" date="2020-08" db="EMBL/GenBank/DDBJ databases">
        <authorList>
            <person name="Sun Q."/>
            <person name="Inoue M."/>
        </authorList>
    </citation>
    <scope>NUCLEOTIDE SEQUENCE [LARGE SCALE GENOMIC DNA]</scope>
    <source>
        <strain evidence="2 3">CCM 8938</strain>
    </source>
</reference>